<comment type="caution">
    <text evidence="3">The sequence shown here is derived from an EMBL/GenBank/DDBJ whole genome shotgun (WGS) entry which is preliminary data.</text>
</comment>
<evidence type="ECO:0000256" key="1">
    <source>
        <dbReference type="SAM" id="Phobius"/>
    </source>
</evidence>
<dbReference type="SUPFAM" id="SSF56300">
    <property type="entry name" value="Metallo-dependent phosphatases"/>
    <property type="match status" value="1"/>
</dbReference>
<reference evidence="3" key="1">
    <citation type="submission" date="2017-05" db="EMBL/GenBank/DDBJ databases">
        <authorList>
            <person name="Varghese N."/>
            <person name="Submissions S."/>
        </authorList>
    </citation>
    <scope>NUCLEOTIDE SEQUENCE</scope>
    <source>
        <strain evidence="3">Su22</strain>
    </source>
</reference>
<dbReference type="Gene3D" id="3.60.21.10">
    <property type="match status" value="1"/>
</dbReference>
<dbReference type="PROSITE" id="PS51257">
    <property type="entry name" value="PROKAR_LIPOPROTEIN"/>
    <property type="match status" value="1"/>
</dbReference>
<dbReference type="InterPro" id="IPR051918">
    <property type="entry name" value="STPP_CPPED1"/>
</dbReference>
<name>A0AA45WSZ8_9CLOT</name>
<dbReference type="EMBL" id="FXUF01000001">
    <property type="protein sequence ID" value="SMP40067.1"/>
    <property type="molecule type" value="Genomic_DNA"/>
</dbReference>
<evidence type="ECO:0000313" key="3">
    <source>
        <dbReference type="EMBL" id="SMP40067.1"/>
    </source>
</evidence>
<keyword evidence="4" id="KW-1185">Reference proteome</keyword>
<evidence type="ECO:0000313" key="4">
    <source>
        <dbReference type="Proteomes" id="UP001158066"/>
    </source>
</evidence>
<dbReference type="PANTHER" id="PTHR43143:SF1">
    <property type="entry name" value="SERINE_THREONINE-PROTEIN PHOSPHATASE CPPED1"/>
    <property type="match status" value="1"/>
</dbReference>
<protein>
    <submittedName>
        <fullName evidence="3">Calcineurin-like phosphoesterase</fullName>
    </submittedName>
</protein>
<evidence type="ECO:0000259" key="2">
    <source>
        <dbReference type="Pfam" id="PF00149"/>
    </source>
</evidence>
<feature type="transmembrane region" description="Helical" evidence="1">
    <location>
        <begin position="20"/>
        <end position="39"/>
    </location>
</feature>
<dbReference type="Pfam" id="PF00149">
    <property type="entry name" value="Metallophos"/>
    <property type="match status" value="1"/>
</dbReference>
<dbReference type="Proteomes" id="UP001158066">
    <property type="component" value="Unassembled WGS sequence"/>
</dbReference>
<dbReference type="GO" id="GO:0016787">
    <property type="term" value="F:hydrolase activity"/>
    <property type="evidence" value="ECO:0007669"/>
    <property type="project" value="InterPro"/>
</dbReference>
<keyword evidence="1" id="KW-0472">Membrane</keyword>
<organism evidence="3 4">
    <name type="scientific">Anoxynatronum buryatiense</name>
    <dbReference type="NCBI Taxonomy" id="489973"/>
    <lineage>
        <taxon>Bacteria</taxon>
        <taxon>Bacillati</taxon>
        <taxon>Bacillota</taxon>
        <taxon>Clostridia</taxon>
        <taxon>Eubacteriales</taxon>
        <taxon>Clostridiaceae</taxon>
        <taxon>Anoxynatronum</taxon>
    </lineage>
</organism>
<keyword evidence="1" id="KW-1133">Transmembrane helix</keyword>
<dbReference type="AlphaFoldDB" id="A0AA45WSZ8"/>
<dbReference type="InterPro" id="IPR004843">
    <property type="entry name" value="Calcineurin-like_PHP"/>
</dbReference>
<dbReference type="RefSeq" id="WP_283407676.1">
    <property type="nucleotide sequence ID" value="NZ_FXUF01000001.1"/>
</dbReference>
<dbReference type="PANTHER" id="PTHR43143">
    <property type="entry name" value="METALLOPHOSPHOESTERASE, CALCINEURIN SUPERFAMILY"/>
    <property type="match status" value="1"/>
</dbReference>
<keyword evidence="1" id="KW-0812">Transmembrane</keyword>
<feature type="domain" description="Calcineurin-like phosphoesterase" evidence="2">
    <location>
        <begin position="150"/>
        <end position="318"/>
    </location>
</feature>
<sequence>MRDLQSANSHNERLTTPYHWVLTGLLVILFACCACVPLAEKNVEVGVIGGVVTAHEKDKLQVRATAPETIIHLPEAEKDGQMMRINLKNVWAAHLQVIHEQTGETTRMTPVAFETLTPTSVMMQVPLTSEPQSIYADWSRNLPQKPLIMAVVGDNQGNDDVLARIIEEINETEASLLIHLGDLVPSGQPEEYSAFLETMEALTIPWYAVPGNHDVRGDGMAYFESLIGPRETGFQLGDFKFLLLDTSSLNMTGEQLSRLEAQLNHVKDTQQLLFMHCPPADPRGRSHGFLDIGGAEAFYELIAEPELKVQGVFAGHVHLFHHRNEAGVDHVISGGAGARLYASEDEGGFYHYTLVTLAKPLLVTPIPVEAPPRSTDVVITGSKGDLILPADTLDEMAVLSRKGSFQNFHGNFRGEGTYRGVPVKDLVDLVGGMTLDDFLRVHSWDGYRQDFAYENVYPESSGWYDEQGDMVLAIAYNQSTLPEWEDGYRIAFLPDDGVFDNENLLKTSLPGLGGHDYLSAGSVWVRMVNRLEVIPWNQQETTP</sequence>
<gene>
    <name evidence="3" type="ORF">SAMN06296020_101325</name>
</gene>
<dbReference type="InterPro" id="IPR029052">
    <property type="entry name" value="Metallo-depent_PP-like"/>
</dbReference>
<accession>A0AA45WSZ8</accession>
<proteinExistence type="predicted"/>